<keyword evidence="3" id="KW-1185">Reference proteome</keyword>
<organism evidence="2 3">
    <name type="scientific">Parafilimonas terrae</name>
    <dbReference type="NCBI Taxonomy" id="1465490"/>
    <lineage>
        <taxon>Bacteria</taxon>
        <taxon>Pseudomonadati</taxon>
        <taxon>Bacteroidota</taxon>
        <taxon>Chitinophagia</taxon>
        <taxon>Chitinophagales</taxon>
        <taxon>Chitinophagaceae</taxon>
        <taxon>Parafilimonas</taxon>
    </lineage>
</organism>
<dbReference type="STRING" id="1465490.SAMN05444277_1039"/>
<gene>
    <name evidence="2" type="ORF">SAMN05444277_1039</name>
</gene>
<evidence type="ECO:0008006" key="4">
    <source>
        <dbReference type="Google" id="ProtNLM"/>
    </source>
</evidence>
<feature type="chain" id="PRO_5011613213" description="DUF3471 domain-containing protein" evidence="1">
    <location>
        <begin position="22"/>
        <end position="122"/>
    </location>
</feature>
<proteinExistence type="predicted"/>
<dbReference type="AlphaFoldDB" id="A0A1I5U3Q5"/>
<keyword evidence="1" id="KW-0732">Signal</keyword>
<dbReference type="OrthoDB" id="960967at2"/>
<dbReference type="EMBL" id="FOXQ01000003">
    <property type="protein sequence ID" value="SFP89176.1"/>
    <property type="molecule type" value="Genomic_DNA"/>
</dbReference>
<name>A0A1I5U3Q5_9BACT</name>
<protein>
    <recommendedName>
        <fullName evidence="4">DUF3471 domain-containing protein</fullName>
    </recommendedName>
</protein>
<evidence type="ECO:0000256" key="1">
    <source>
        <dbReference type="SAM" id="SignalP"/>
    </source>
</evidence>
<dbReference type="RefSeq" id="WP_143075770.1">
    <property type="nucleotide sequence ID" value="NZ_FOXQ01000003.1"/>
</dbReference>
<evidence type="ECO:0000313" key="2">
    <source>
        <dbReference type="EMBL" id="SFP89176.1"/>
    </source>
</evidence>
<accession>A0A1I5U3Q5</accession>
<feature type="signal peptide" evidence="1">
    <location>
        <begin position="1"/>
        <end position="21"/>
    </location>
</feature>
<reference evidence="2 3" key="1">
    <citation type="submission" date="2016-10" db="EMBL/GenBank/DDBJ databases">
        <authorList>
            <person name="de Groot N.N."/>
        </authorList>
    </citation>
    <scope>NUCLEOTIDE SEQUENCE [LARGE SCALE GENOMIC DNA]</scope>
    <source>
        <strain evidence="2 3">DSM 28286</strain>
    </source>
</reference>
<dbReference type="Proteomes" id="UP000199031">
    <property type="component" value="Unassembled WGS sequence"/>
</dbReference>
<evidence type="ECO:0000313" key="3">
    <source>
        <dbReference type="Proteomes" id="UP000199031"/>
    </source>
</evidence>
<sequence>MKKTIFISLLGICLFTLKVSAQDSTTETISSAPAFSIADSSTFTGKYKYEGLPFEYMEISVKDGKLYYSGGEYNGPLDAISDKKDAFDASGAATFTFLRDGDNKVTTLQIDYQGQIYTGNKE</sequence>